<proteinExistence type="predicted"/>
<protein>
    <submittedName>
        <fullName evidence="1">Uncharacterized protein</fullName>
    </submittedName>
</protein>
<keyword evidence="2" id="KW-1185">Reference proteome</keyword>
<sequence>MVERLLLTMFLVRSQEPPCRATQNVDKQRRAYAALQLRTTELQHERHQLRADLSTLQTQVAALMADREGVRRLESTMADYVTDDLTVASDPPLQCTTILTPSHQVDPTAARRPHRSIWVTFSGDPEELAFFLIEVGSYMEVHGAGFQTDQEQFLLVLRLRFEDPLTEEKARASLQRLRQGTCSVSDFAAEFRRLASHL</sequence>
<dbReference type="EMBL" id="CM037620">
    <property type="protein sequence ID" value="KAH7995242.1"/>
    <property type="molecule type" value="Genomic_DNA"/>
</dbReference>
<organism evidence="1 2">
    <name type="scientific">Sphaerodactylus townsendi</name>
    <dbReference type="NCBI Taxonomy" id="933632"/>
    <lineage>
        <taxon>Eukaryota</taxon>
        <taxon>Metazoa</taxon>
        <taxon>Chordata</taxon>
        <taxon>Craniata</taxon>
        <taxon>Vertebrata</taxon>
        <taxon>Euteleostomi</taxon>
        <taxon>Lepidosauria</taxon>
        <taxon>Squamata</taxon>
        <taxon>Bifurcata</taxon>
        <taxon>Gekkota</taxon>
        <taxon>Sphaerodactylidae</taxon>
        <taxon>Sphaerodactylus</taxon>
    </lineage>
</organism>
<name>A0ACB8ERK6_9SAUR</name>
<evidence type="ECO:0000313" key="1">
    <source>
        <dbReference type="EMBL" id="KAH7995242.1"/>
    </source>
</evidence>
<gene>
    <name evidence="1" type="ORF">K3G42_023302</name>
</gene>
<reference evidence="1" key="1">
    <citation type="submission" date="2021-08" db="EMBL/GenBank/DDBJ databases">
        <title>The first chromosome-level gecko genome reveals the dynamic sex chromosomes of Neotropical dwarf geckos (Sphaerodactylidae: Sphaerodactylus).</title>
        <authorList>
            <person name="Pinto B.J."/>
            <person name="Keating S.E."/>
            <person name="Gamble T."/>
        </authorList>
    </citation>
    <scope>NUCLEOTIDE SEQUENCE</scope>
    <source>
        <strain evidence="1">TG3544</strain>
    </source>
</reference>
<evidence type="ECO:0000313" key="2">
    <source>
        <dbReference type="Proteomes" id="UP000827872"/>
    </source>
</evidence>
<dbReference type="Proteomes" id="UP000827872">
    <property type="component" value="Linkage Group LG07"/>
</dbReference>
<comment type="caution">
    <text evidence="1">The sequence shown here is derived from an EMBL/GenBank/DDBJ whole genome shotgun (WGS) entry which is preliminary data.</text>
</comment>
<accession>A0ACB8ERK6</accession>